<evidence type="ECO:0000256" key="1">
    <source>
        <dbReference type="SAM" id="MobiDB-lite"/>
    </source>
</evidence>
<gene>
    <name evidence="2" type="ORF">CHIRRI_LOCUS6889</name>
</gene>
<feature type="compositionally biased region" description="Low complexity" evidence="1">
    <location>
        <begin position="94"/>
        <end position="109"/>
    </location>
</feature>
<dbReference type="EMBL" id="OU895878">
    <property type="protein sequence ID" value="CAG9803994.1"/>
    <property type="molecule type" value="Genomic_DNA"/>
</dbReference>
<reference evidence="2" key="1">
    <citation type="submission" date="2022-01" db="EMBL/GenBank/DDBJ databases">
        <authorList>
            <person name="King R."/>
        </authorList>
    </citation>
    <scope>NUCLEOTIDE SEQUENCE</scope>
</reference>
<organism evidence="2 3">
    <name type="scientific">Chironomus riparius</name>
    <dbReference type="NCBI Taxonomy" id="315576"/>
    <lineage>
        <taxon>Eukaryota</taxon>
        <taxon>Metazoa</taxon>
        <taxon>Ecdysozoa</taxon>
        <taxon>Arthropoda</taxon>
        <taxon>Hexapoda</taxon>
        <taxon>Insecta</taxon>
        <taxon>Pterygota</taxon>
        <taxon>Neoptera</taxon>
        <taxon>Endopterygota</taxon>
        <taxon>Diptera</taxon>
        <taxon>Nematocera</taxon>
        <taxon>Chironomoidea</taxon>
        <taxon>Chironomidae</taxon>
        <taxon>Chironominae</taxon>
        <taxon>Chironomus</taxon>
    </lineage>
</organism>
<reference evidence="2" key="2">
    <citation type="submission" date="2022-10" db="EMBL/GenBank/DDBJ databases">
        <authorList>
            <consortium name="ENA_rothamsted_submissions"/>
            <consortium name="culmorum"/>
            <person name="King R."/>
        </authorList>
    </citation>
    <scope>NUCLEOTIDE SEQUENCE</scope>
</reference>
<proteinExistence type="predicted"/>
<evidence type="ECO:0000313" key="3">
    <source>
        <dbReference type="Proteomes" id="UP001153620"/>
    </source>
</evidence>
<feature type="region of interest" description="Disordered" evidence="1">
    <location>
        <begin position="1"/>
        <end position="111"/>
    </location>
</feature>
<protein>
    <submittedName>
        <fullName evidence="2">Uncharacterized protein</fullName>
    </submittedName>
</protein>
<sequence>MTYHQKSKNERKKNSKKGVKKVTPSNKFQQINGHVPDEIENAYANLGTPKTKFKNIIRQKGKKQTSGPPQAHDIRKFLKDNNRKSTTRYHETRQIPSSPTDSQQSQSQPDEYSIAVKDKSNEITLLTKEYQQLTSADSFDLSLIFKKTNDLIQAMNDRHNLLIRQLSASQSKHTDFVASEINALRCEIDQVKSSHQEEIETLQIIDSSRSDLKKFWIRFKFRGEAQDIRGRGNYPTEIKKILDKMGIKFNLGILPLESAFFQDRKFGGSSIPEIALCCNFVNSTIARRVKIDIANFNKGLEEKGQSDLVRYFTTVSWSENVWKILRICFEIKGNGLLNSAFVTNEGIKVQYETDLAPEDPNDTVVDPPKVVTTKINSMSALDELRKSINDFNYQLPAVQVYNSEYFNLSTEQRKEFRMNYQQEILEDDNQMLMETQDNN</sequence>
<feature type="compositionally biased region" description="Basic residues" evidence="1">
    <location>
        <begin position="1"/>
        <end position="20"/>
    </location>
</feature>
<evidence type="ECO:0000313" key="2">
    <source>
        <dbReference type="EMBL" id="CAG9803994.1"/>
    </source>
</evidence>
<dbReference type="Proteomes" id="UP001153620">
    <property type="component" value="Chromosome 2"/>
</dbReference>
<feature type="compositionally biased region" description="Basic and acidic residues" evidence="1">
    <location>
        <begin position="72"/>
        <end position="93"/>
    </location>
</feature>
<accession>A0A9N9WS50</accession>
<keyword evidence="3" id="KW-1185">Reference proteome</keyword>
<feature type="compositionally biased region" description="Basic residues" evidence="1">
    <location>
        <begin position="51"/>
        <end position="63"/>
    </location>
</feature>
<feature type="compositionally biased region" description="Polar residues" evidence="1">
    <location>
        <begin position="23"/>
        <end position="32"/>
    </location>
</feature>
<dbReference type="AlphaFoldDB" id="A0A9N9WS50"/>
<name>A0A9N9WS50_9DIPT</name>